<dbReference type="Gene3D" id="3.40.50.10490">
    <property type="entry name" value="Glucose-6-phosphate isomerase like protein, domain 1"/>
    <property type="match status" value="1"/>
</dbReference>
<evidence type="ECO:0000259" key="4">
    <source>
        <dbReference type="PROSITE" id="PS51071"/>
    </source>
</evidence>
<dbReference type="Proteomes" id="UP000043699">
    <property type="component" value="Unassembled WGS sequence"/>
</dbReference>
<dbReference type="PROSITE" id="PS51071">
    <property type="entry name" value="HTH_RPIR"/>
    <property type="match status" value="1"/>
</dbReference>
<dbReference type="CDD" id="cd05013">
    <property type="entry name" value="SIS_RpiR"/>
    <property type="match status" value="1"/>
</dbReference>
<dbReference type="InterPro" id="IPR035472">
    <property type="entry name" value="RpiR-like_SIS"/>
</dbReference>
<feature type="domain" description="SIS" evidence="5">
    <location>
        <begin position="123"/>
        <end position="259"/>
    </location>
</feature>
<keyword evidence="3" id="KW-0804">Transcription</keyword>
<dbReference type="RefSeq" id="WP_052650068.1">
    <property type="nucleotide sequence ID" value="NZ_CCXS01000001.1"/>
</dbReference>
<name>A0A098EGT7_9BACL</name>
<dbReference type="SUPFAM" id="SSF46689">
    <property type="entry name" value="Homeodomain-like"/>
    <property type="match status" value="1"/>
</dbReference>
<dbReference type="OrthoDB" id="2930at2"/>
<gene>
    <name evidence="6" type="primary">ybbH_3</name>
    <name evidence="6" type="ORF">BN1080_00425</name>
</gene>
<evidence type="ECO:0000259" key="5">
    <source>
        <dbReference type="PROSITE" id="PS51464"/>
    </source>
</evidence>
<evidence type="ECO:0000313" key="7">
    <source>
        <dbReference type="Proteomes" id="UP000043699"/>
    </source>
</evidence>
<dbReference type="InterPro" id="IPR036388">
    <property type="entry name" value="WH-like_DNA-bd_sf"/>
</dbReference>
<proteinExistence type="predicted"/>
<dbReference type="PROSITE" id="PS51464">
    <property type="entry name" value="SIS"/>
    <property type="match status" value="1"/>
</dbReference>
<feature type="domain" description="HTH rpiR-type" evidence="4">
    <location>
        <begin position="3"/>
        <end position="79"/>
    </location>
</feature>
<dbReference type="AlphaFoldDB" id="A0A098EGT7"/>
<reference evidence="6 7" key="1">
    <citation type="submission" date="2014-09" db="EMBL/GenBank/DDBJ databases">
        <authorList>
            <person name="Urmite Genomes Urmite Genomes"/>
        </authorList>
    </citation>
    <scope>NUCLEOTIDE SEQUENCE [LARGE SCALE GENOMIC DNA]</scope>
    <source>
        <strain evidence="6 7">ES2</strain>
    </source>
</reference>
<dbReference type="GO" id="GO:1901135">
    <property type="term" value="P:carbohydrate derivative metabolic process"/>
    <property type="evidence" value="ECO:0007669"/>
    <property type="project" value="InterPro"/>
</dbReference>
<accession>A0A098EGT7</accession>
<dbReference type="PANTHER" id="PTHR30514">
    <property type="entry name" value="GLUCOKINASE"/>
    <property type="match status" value="1"/>
</dbReference>
<dbReference type="GO" id="GO:0003677">
    <property type="term" value="F:DNA binding"/>
    <property type="evidence" value="ECO:0007669"/>
    <property type="project" value="UniProtKB-KW"/>
</dbReference>
<keyword evidence="7" id="KW-1185">Reference proteome</keyword>
<dbReference type="InterPro" id="IPR009057">
    <property type="entry name" value="Homeodomain-like_sf"/>
</dbReference>
<dbReference type="Pfam" id="PF01380">
    <property type="entry name" value="SIS"/>
    <property type="match status" value="1"/>
</dbReference>
<evidence type="ECO:0000313" key="6">
    <source>
        <dbReference type="EMBL" id="CEG21514.1"/>
    </source>
</evidence>
<dbReference type="STRING" id="1499687.BN1080_00425"/>
<dbReference type="InterPro" id="IPR001347">
    <property type="entry name" value="SIS_dom"/>
</dbReference>
<protein>
    <submittedName>
        <fullName evidence="6">Putative HTH-type transcriptional regulator YbbH</fullName>
    </submittedName>
</protein>
<dbReference type="GO" id="GO:0097367">
    <property type="term" value="F:carbohydrate derivative binding"/>
    <property type="evidence" value="ECO:0007669"/>
    <property type="project" value="InterPro"/>
</dbReference>
<evidence type="ECO:0000256" key="3">
    <source>
        <dbReference type="ARBA" id="ARBA00023163"/>
    </source>
</evidence>
<dbReference type="Gene3D" id="1.10.10.10">
    <property type="entry name" value="Winged helix-like DNA-binding domain superfamily/Winged helix DNA-binding domain"/>
    <property type="match status" value="1"/>
</dbReference>
<sequence length="276" mass="31124">MSLTYVEKTKQKFPELSKGLKKVADELLSEPLSFAIHPAKKVGAIIGVSETMVIRFCHEIGYAGYSDLQKELRHIFLDLEKTGPQKKMGETAIMQSFSQQLMADVHRIQDNLEQLDEETLEKAIQKILSSEKILVAGYYHSFAFAHWLSFNLNYILGNASLYRPETDAGLLNLPADKSCLIIFSFYRYAVDTITLAKEAKEKGIPIITITDSRVSPVAEFADIVIPLKVNYQNSFVAKGPVTLSFLNALLMEIIERGESQGSLQPTYKYFIKDEEK</sequence>
<evidence type="ECO:0000256" key="1">
    <source>
        <dbReference type="ARBA" id="ARBA00023015"/>
    </source>
</evidence>
<dbReference type="InterPro" id="IPR047640">
    <property type="entry name" value="RpiR-like"/>
</dbReference>
<organism evidence="6 7">
    <name type="scientific">Planococcus massiliensis</name>
    <dbReference type="NCBI Taxonomy" id="1499687"/>
    <lineage>
        <taxon>Bacteria</taxon>
        <taxon>Bacillati</taxon>
        <taxon>Bacillota</taxon>
        <taxon>Bacilli</taxon>
        <taxon>Bacillales</taxon>
        <taxon>Caryophanaceae</taxon>
        <taxon>Planococcus</taxon>
    </lineage>
</organism>
<evidence type="ECO:0000256" key="2">
    <source>
        <dbReference type="ARBA" id="ARBA00023125"/>
    </source>
</evidence>
<dbReference type="PANTHER" id="PTHR30514:SF18">
    <property type="entry name" value="RPIR-FAMILY TRANSCRIPTIONAL REGULATOR"/>
    <property type="match status" value="1"/>
</dbReference>
<dbReference type="SUPFAM" id="SSF53697">
    <property type="entry name" value="SIS domain"/>
    <property type="match status" value="1"/>
</dbReference>
<dbReference type="EMBL" id="CCXS01000001">
    <property type="protein sequence ID" value="CEG21514.1"/>
    <property type="molecule type" value="Genomic_DNA"/>
</dbReference>
<keyword evidence="1" id="KW-0805">Transcription regulation</keyword>
<keyword evidence="2" id="KW-0238">DNA-binding</keyword>
<dbReference type="GO" id="GO:0003700">
    <property type="term" value="F:DNA-binding transcription factor activity"/>
    <property type="evidence" value="ECO:0007669"/>
    <property type="project" value="InterPro"/>
</dbReference>
<dbReference type="InterPro" id="IPR046348">
    <property type="entry name" value="SIS_dom_sf"/>
</dbReference>
<dbReference type="InterPro" id="IPR000281">
    <property type="entry name" value="HTH_RpiR"/>
</dbReference>
<dbReference type="Pfam" id="PF01418">
    <property type="entry name" value="HTH_6"/>
    <property type="match status" value="1"/>
</dbReference>